<proteinExistence type="predicted"/>
<reference evidence="2" key="1">
    <citation type="submission" date="2022-06" db="EMBL/GenBank/DDBJ databases">
        <authorList>
            <person name="Berger JAMES D."/>
            <person name="Berger JAMES D."/>
        </authorList>
    </citation>
    <scope>NUCLEOTIDE SEQUENCE [LARGE SCALE GENOMIC DNA]</scope>
</reference>
<feature type="compositionally biased region" description="Basic and acidic residues" evidence="1">
    <location>
        <begin position="1"/>
        <end position="14"/>
    </location>
</feature>
<evidence type="ECO:0000313" key="3">
    <source>
        <dbReference type="WBParaSite" id="SRDH1_27740.1"/>
    </source>
</evidence>
<dbReference type="AlphaFoldDB" id="A0AA85EWA4"/>
<dbReference type="WBParaSite" id="SRDH1_27740.1">
    <property type="protein sequence ID" value="SRDH1_27740.1"/>
    <property type="gene ID" value="SRDH1_27740"/>
</dbReference>
<dbReference type="Proteomes" id="UP000050792">
    <property type="component" value="Unassembled WGS sequence"/>
</dbReference>
<accession>A0AA85EWA4</accession>
<evidence type="ECO:0000313" key="4">
    <source>
        <dbReference type="WBParaSite" id="SRDH1_27750.1"/>
    </source>
</evidence>
<sequence>MNAKMKVDTIDPQRTHSNAENVPESEVDTSDLELSNPQYDCNVLRRNLSQESSFDKCTSYSIPNTRCSDISIRGKERFPLRAVSTNSRTASRRSLNKWVSGVHRLKPANSINNTNAFYRSIDFGELFTAATSEEALNYVSLVDVNSTDSVVVIVETHSDCR</sequence>
<evidence type="ECO:0000256" key="1">
    <source>
        <dbReference type="SAM" id="MobiDB-lite"/>
    </source>
</evidence>
<reference evidence="3 4" key="2">
    <citation type="submission" date="2023-11" db="UniProtKB">
        <authorList>
            <consortium name="WormBaseParasite"/>
        </authorList>
    </citation>
    <scope>IDENTIFICATION</scope>
</reference>
<evidence type="ECO:0000313" key="2">
    <source>
        <dbReference type="Proteomes" id="UP000050792"/>
    </source>
</evidence>
<keyword evidence="2" id="KW-1185">Reference proteome</keyword>
<dbReference type="WBParaSite" id="SRDH1_27750.1">
    <property type="protein sequence ID" value="SRDH1_27750.1"/>
    <property type="gene ID" value="SRDH1_27750"/>
</dbReference>
<feature type="region of interest" description="Disordered" evidence="1">
    <location>
        <begin position="1"/>
        <end position="31"/>
    </location>
</feature>
<organism evidence="2 3">
    <name type="scientific">Schistosoma rodhaini</name>
    <dbReference type="NCBI Taxonomy" id="6188"/>
    <lineage>
        <taxon>Eukaryota</taxon>
        <taxon>Metazoa</taxon>
        <taxon>Spiralia</taxon>
        <taxon>Lophotrochozoa</taxon>
        <taxon>Platyhelminthes</taxon>
        <taxon>Trematoda</taxon>
        <taxon>Digenea</taxon>
        <taxon>Strigeidida</taxon>
        <taxon>Schistosomatoidea</taxon>
        <taxon>Schistosomatidae</taxon>
        <taxon>Schistosoma</taxon>
    </lineage>
</organism>
<name>A0AA85EWA4_9TREM</name>
<protein>
    <submittedName>
        <fullName evidence="3 4">Uncharacterized protein</fullName>
    </submittedName>
</protein>